<feature type="compositionally biased region" description="Basic and acidic residues" evidence="1">
    <location>
        <begin position="19"/>
        <end position="28"/>
    </location>
</feature>
<proteinExistence type="predicted"/>
<sequence length="59" mass="6722">MVFWAKFFMDPGELEKRAARTEHTEHRAASPSGTPSVLQVPGHFSAGRKRGNTFHDEFY</sequence>
<dbReference type="Proteomes" id="UP001063350">
    <property type="component" value="Chromosome"/>
</dbReference>
<accession>A0A915U5F7</accession>
<feature type="region of interest" description="Disordered" evidence="1">
    <location>
        <begin position="19"/>
        <end position="59"/>
    </location>
</feature>
<evidence type="ECO:0000313" key="3">
    <source>
        <dbReference type="Proteomes" id="UP001063350"/>
    </source>
</evidence>
<evidence type="ECO:0000313" key="2">
    <source>
        <dbReference type="EMBL" id="BCO09037.1"/>
    </source>
</evidence>
<reference evidence="2" key="1">
    <citation type="submission" date="2020-12" db="EMBL/GenBank/DDBJ databases">
        <title>Desulfobium dissulfuricans gen. nov., sp. nov., a novel mesophilic, sulfate-reducing bacterium isolated from a deep-sea hydrothermal vent.</title>
        <authorList>
            <person name="Hashimoto Y."/>
            <person name="Tame A."/>
            <person name="Sawayama S."/>
            <person name="Miyazaki J."/>
            <person name="Takai K."/>
            <person name="Nakagawa S."/>
        </authorList>
    </citation>
    <scope>NUCLEOTIDE SEQUENCE</scope>
    <source>
        <strain evidence="2">GF1</strain>
    </source>
</reference>
<protein>
    <submittedName>
        <fullName evidence="2">Uncharacterized protein</fullName>
    </submittedName>
</protein>
<organism evidence="2 3">
    <name type="scientific">Desulfolithobacter dissulfuricans</name>
    <dbReference type="NCBI Taxonomy" id="2795293"/>
    <lineage>
        <taxon>Bacteria</taxon>
        <taxon>Pseudomonadati</taxon>
        <taxon>Thermodesulfobacteriota</taxon>
        <taxon>Desulfobulbia</taxon>
        <taxon>Desulfobulbales</taxon>
        <taxon>Desulfobulbaceae</taxon>
        <taxon>Desulfolithobacter</taxon>
    </lineage>
</organism>
<keyword evidence="3" id="KW-1185">Reference proteome</keyword>
<gene>
    <name evidence="2" type="ORF">GF1_14130</name>
</gene>
<evidence type="ECO:0000256" key="1">
    <source>
        <dbReference type="SAM" id="MobiDB-lite"/>
    </source>
</evidence>
<dbReference type="KEGG" id="ddu:GF1_14130"/>
<dbReference type="AlphaFoldDB" id="A0A915U5F7"/>
<name>A0A915U5F7_9BACT</name>
<dbReference type="EMBL" id="AP024233">
    <property type="protein sequence ID" value="BCO09037.1"/>
    <property type="molecule type" value="Genomic_DNA"/>
</dbReference>